<dbReference type="GO" id="GO:0004725">
    <property type="term" value="F:protein tyrosine phosphatase activity"/>
    <property type="evidence" value="ECO:0007669"/>
    <property type="project" value="InterPro"/>
</dbReference>
<dbReference type="Proteomes" id="UP000824111">
    <property type="component" value="Unassembled WGS sequence"/>
</dbReference>
<evidence type="ECO:0000256" key="3">
    <source>
        <dbReference type="ARBA" id="ARBA00022912"/>
    </source>
</evidence>
<evidence type="ECO:0000256" key="4">
    <source>
        <dbReference type="PIRSR" id="PIRSR617867-1"/>
    </source>
</evidence>
<reference evidence="6" key="2">
    <citation type="journal article" date="2021" name="PeerJ">
        <title>Extensive microbial diversity within the chicken gut microbiome revealed by metagenomics and culture.</title>
        <authorList>
            <person name="Gilroy R."/>
            <person name="Ravi A."/>
            <person name="Getino M."/>
            <person name="Pursley I."/>
            <person name="Horton D.L."/>
            <person name="Alikhan N.F."/>
            <person name="Baker D."/>
            <person name="Gharbi K."/>
            <person name="Hall N."/>
            <person name="Watson M."/>
            <person name="Adriaenssens E.M."/>
            <person name="Foster-Nyarko E."/>
            <person name="Jarju S."/>
            <person name="Secka A."/>
            <person name="Antonio M."/>
            <person name="Oren A."/>
            <person name="Chaudhuri R.R."/>
            <person name="La Ragione R."/>
            <person name="Hildebrand F."/>
            <person name="Pallen M.J."/>
        </authorList>
    </citation>
    <scope>NUCLEOTIDE SEQUENCE</scope>
    <source>
        <strain evidence="6">ChiSjej4B22-9803</strain>
    </source>
</reference>
<dbReference type="InterPro" id="IPR023485">
    <property type="entry name" value="Ptyr_pPase"/>
</dbReference>
<organism evidence="6 7">
    <name type="scientific">Candidatus Avimonoglobus intestinipullorum</name>
    <dbReference type="NCBI Taxonomy" id="2840699"/>
    <lineage>
        <taxon>Bacteria</taxon>
        <taxon>Bacillati</taxon>
        <taxon>Bacillota</taxon>
        <taxon>Clostridia</taxon>
        <taxon>Eubacteriales</taxon>
        <taxon>Candidatus Avimonoglobus</taxon>
    </lineage>
</organism>
<dbReference type="EMBL" id="DVND01000198">
    <property type="protein sequence ID" value="HIU49288.1"/>
    <property type="molecule type" value="Genomic_DNA"/>
</dbReference>
<dbReference type="AlphaFoldDB" id="A0A9D1LWC5"/>
<dbReference type="Pfam" id="PF01451">
    <property type="entry name" value="LMWPc"/>
    <property type="match status" value="1"/>
</dbReference>
<comment type="caution">
    <text evidence="6">The sequence shown here is derived from an EMBL/GenBank/DDBJ whole genome shotgun (WGS) entry which is preliminary data.</text>
</comment>
<feature type="active site" description="Nucleophile" evidence="4">
    <location>
        <position position="7"/>
    </location>
</feature>
<comment type="similarity">
    <text evidence="1">Belongs to the low molecular weight phosphotyrosine protein phosphatase family.</text>
</comment>
<keyword evidence="3" id="KW-0904">Protein phosphatase</keyword>
<dbReference type="SMART" id="SM00226">
    <property type="entry name" value="LMWPc"/>
    <property type="match status" value="1"/>
</dbReference>
<feature type="domain" description="Phosphotyrosine protein phosphatase I" evidence="5">
    <location>
        <begin position="1"/>
        <end position="141"/>
    </location>
</feature>
<feature type="active site" description="Nucleophile" evidence="4">
    <location>
        <position position="13"/>
    </location>
</feature>
<reference evidence="6" key="1">
    <citation type="submission" date="2020-10" db="EMBL/GenBank/DDBJ databases">
        <authorList>
            <person name="Gilroy R."/>
        </authorList>
    </citation>
    <scope>NUCLEOTIDE SEQUENCE</scope>
    <source>
        <strain evidence="6">ChiSjej4B22-9803</strain>
    </source>
</reference>
<gene>
    <name evidence="6" type="ORF">IAB04_07960</name>
</gene>
<name>A0A9D1LWC5_9FIRM</name>
<dbReference type="InterPro" id="IPR036196">
    <property type="entry name" value="Ptyr_pPase_sf"/>
</dbReference>
<evidence type="ECO:0000256" key="2">
    <source>
        <dbReference type="ARBA" id="ARBA00022801"/>
    </source>
</evidence>
<sequence length="149" mass="16389">MNILFVCTGNTCRSPMAAALMNKIAMERDLDVRIESAGIFAHEGDNATTEAVLAMRKYGIDLLGHHAQPINEELLQKSDLILTMTAAHKLLFAEAAPDKVYTLAEYAGLDEDIEDPFGGDVEEYEACAEQIYQALLKVADRLEQERGNG</sequence>
<dbReference type="InterPro" id="IPR050438">
    <property type="entry name" value="LMW_PTPase"/>
</dbReference>
<dbReference type="PANTHER" id="PTHR11717">
    <property type="entry name" value="LOW MOLECULAR WEIGHT PROTEIN TYROSINE PHOSPHATASE"/>
    <property type="match status" value="1"/>
</dbReference>
<accession>A0A9D1LWC5</accession>
<evidence type="ECO:0000259" key="5">
    <source>
        <dbReference type="SMART" id="SM00226"/>
    </source>
</evidence>
<dbReference type="PRINTS" id="PR00719">
    <property type="entry name" value="LMWPTPASE"/>
</dbReference>
<feature type="active site" description="Proton donor" evidence="4">
    <location>
        <position position="115"/>
    </location>
</feature>
<dbReference type="PANTHER" id="PTHR11717:SF31">
    <property type="entry name" value="LOW MOLECULAR WEIGHT PROTEIN-TYROSINE-PHOSPHATASE ETP-RELATED"/>
    <property type="match status" value="1"/>
</dbReference>
<evidence type="ECO:0000256" key="1">
    <source>
        <dbReference type="ARBA" id="ARBA00011063"/>
    </source>
</evidence>
<dbReference type="SUPFAM" id="SSF52788">
    <property type="entry name" value="Phosphotyrosine protein phosphatases I"/>
    <property type="match status" value="1"/>
</dbReference>
<evidence type="ECO:0000313" key="6">
    <source>
        <dbReference type="EMBL" id="HIU49288.1"/>
    </source>
</evidence>
<protein>
    <submittedName>
        <fullName evidence="6">Low molecular weight protein arginine phosphatase</fullName>
    </submittedName>
</protein>
<dbReference type="CDD" id="cd16344">
    <property type="entry name" value="LMWPAP"/>
    <property type="match status" value="1"/>
</dbReference>
<keyword evidence="2" id="KW-0378">Hydrolase</keyword>
<evidence type="ECO:0000313" key="7">
    <source>
        <dbReference type="Proteomes" id="UP000824111"/>
    </source>
</evidence>
<proteinExistence type="inferred from homology"/>
<dbReference type="Gene3D" id="3.40.50.2300">
    <property type="match status" value="1"/>
</dbReference>
<dbReference type="InterPro" id="IPR017867">
    <property type="entry name" value="Tyr_phospatase_low_mol_wt"/>
</dbReference>